<dbReference type="InterPro" id="IPR003540">
    <property type="entry name" value="ADP-ribosyltransferase"/>
</dbReference>
<sequence>MRGFNSTQNTNKHMQLQLHYLTDSLKVFDNVDECEQCIIHTLDNKIILIVSVKEQLKLSEENLTVYRGQGLSQDELNKMKSSQHEFILMNSFLSTSKVRDVAVLYAKAIDFTNKTLQPVLFEFNIHAERQNAKPYAAISDLSYYELEEREVLFMLGSLFRIENVLHNEQEQIWIIKLSLCGSQQNNELFDLMRKDFGEYFNLLSFANLLKNMGEYGKSEHYYKRFLNEHSPNDDSQLPQCYYGFATIAFHKEEYNSSLELFNTILDLEKNDFSPMTADIYNWIGNIGFNKGDYNWALEHYEKALRLKMKMSNVDQLSVATIHGNIGGIHQINKSYAATLYQKF</sequence>
<dbReference type="Pfam" id="PF13181">
    <property type="entry name" value="TPR_8"/>
    <property type="match status" value="1"/>
</dbReference>
<evidence type="ECO:0000259" key="4">
    <source>
        <dbReference type="Pfam" id="PF03496"/>
    </source>
</evidence>
<evidence type="ECO:0000256" key="1">
    <source>
        <dbReference type="ARBA" id="ARBA00022737"/>
    </source>
</evidence>
<feature type="repeat" description="TPR" evidence="3">
    <location>
        <begin position="277"/>
        <end position="310"/>
    </location>
</feature>
<keyword evidence="2 3" id="KW-0802">TPR repeat</keyword>
<keyword evidence="1" id="KW-0677">Repeat</keyword>
<dbReference type="PANTHER" id="PTHR45641">
    <property type="entry name" value="TETRATRICOPEPTIDE REPEAT PROTEIN (AFU_ORTHOLOGUE AFUA_6G03870)"/>
    <property type="match status" value="1"/>
</dbReference>
<accession>A0A813VUT2</accession>
<dbReference type="PANTHER" id="PTHR45641:SF1">
    <property type="entry name" value="AAA+ ATPASE DOMAIN-CONTAINING PROTEIN"/>
    <property type="match status" value="1"/>
</dbReference>
<dbReference type="AlphaFoldDB" id="A0A813VUT2"/>
<dbReference type="PROSITE" id="PS50005">
    <property type="entry name" value="TPR"/>
    <property type="match status" value="1"/>
</dbReference>
<dbReference type="Proteomes" id="UP000681722">
    <property type="component" value="Unassembled WGS sequence"/>
</dbReference>
<dbReference type="InterPro" id="IPR019734">
    <property type="entry name" value="TPR_rpt"/>
</dbReference>
<evidence type="ECO:0000313" key="7">
    <source>
        <dbReference type="Proteomes" id="UP000663829"/>
    </source>
</evidence>
<dbReference type="EMBL" id="CAJNOQ010000870">
    <property type="protein sequence ID" value="CAF0846738.1"/>
    <property type="molecule type" value="Genomic_DNA"/>
</dbReference>
<dbReference type="Proteomes" id="UP000663829">
    <property type="component" value="Unassembled WGS sequence"/>
</dbReference>
<dbReference type="SUPFAM" id="SSF56399">
    <property type="entry name" value="ADP-ribosylation"/>
    <property type="match status" value="1"/>
</dbReference>
<organism evidence="5 7">
    <name type="scientific">Didymodactylos carnosus</name>
    <dbReference type="NCBI Taxonomy" id="1234261"/>
    <lineage>
        <taxon>Eukaryota</taxon>
        <taxon>Metazoa</taxon>
        <taxon>Spiralia</taxon>
        <taxon>Gnathifera</taxon>
        <taxon>Rotifera</taxon>
        <taxon>Eurotatoria</taxon>
        <taxon>Bdelloidea</taxon>
        <taxon>Philodinida</taxon>
        <taxon>Philodinidae</taxon>
        <taxon>Didymodactylos</taxon>
    </lineage>
</organism>
<gene>
    <name evidence="5" type="ORF">GPM918_LOCUS5856</name>
    <name evidence="6" type="ORF">SRO942_LOCUS5856</name>
</gene>
<dbReference type="SUPFAM" id="SSF48452">
    <property type="entry name" value="TPR-like"/>
    <property type="match status" value="1"/>
</dbReference>
<keyword evidence="7" id="KW-1185">Reference proteome</keyword>
<dbReference type="EMBL" id="CAJOBC010000870">
    <property type="protein sequence ID" value="CAF3634400.1"/>
    <property type="molecule type" value="Genomic_DNA"/>
</dbReference>
<comment type="caution">
    <text evidence="5">The sequence shown here is derived from an EMBL/GenBank/DDBJ whole genome shotgun (WGS) entry which is preliminary data.</text>
</comment>
<evidence type="ECO:0000256" key="3">
    <source>
        <dbReference type="PROSITE-ProRule" id="PRU00339"/>
    </source>
</evidence>
<feature type="domain" description="ADP ribosyltransferase" evidence="4">
    <location>
        <begin position="40"/>
        <end position="170"/>
    </location>
</feature>
<proteinExistence type="predicted"/>
<name>A0A813VUT2_9BILA</name>
<dbReference type="Pfam" id="PF03496">
    <property type="entry name" value="ADPrib_exo_Tox"/>
    <property type="match status" value="1"/>
</dbReference>
<dbReference type="Gene3D" id="1.25.40.10">
    <property type="entry name" value="Tetratricopeptide repeat domain"/>
    <property type="match status" value="1"/>
</dbReference>
<evidence type="ECO:0000256" key="2">
    <source>
        <dbReference type="ARBA" id="ARBA00022803"/>
    </source>
</evidence>
<protein>
    <recommendedName>
        <fullName evidence="4">ADP ribosyltransferase domain-containing protein</fullName>
    </recommendedName>
</protein>
<dbReference type="InterPro" id="IPR011990">
    <property type="entry name" value="TPR-like_helical_dom_sf"/>
</dbReference>
<dbReference type="Gene3D" id="3.90.176.10">
    <property type="entry name" value="Toxin ADP-ribosyltransferase, Chain A, domain 1"/>
    <property type="match status" value="1"/>
</dbReference>
<reference evidence="5" key="1">
    <citation type="submission" date="2021-02" db="EMBL/GenBank/DDBJ databases">
        <authorList>
            <person name="Nowell W R."/>
        </authorList>
    </citation>
    <scope>NUCLEOTIDE SEQUENCE</scope>
</reference>
<dbReference type="SMART" id="SM00028">
    <property type="entry name" value="TPR"/>
    <property type="match status" value="2"/>
</dbReference>
<evidence type="ECO:0000313" key="6">
    <source>
        <dbReference type="EMBL" id="CAF3634400.1"/>
    </source>
</evidence>
<evidence type="ECO:0000313" key="5">
    <source>
        <dbReference type="EMBL" id="CAF0846738.1"/>
    </source>
</evidence>